<comment type="caution">
    <text evidence="1">The sequence shown here is derived from an EMBL/GenBank/DDBJ whole genome shotgun (WGS) entry which is preliminary data.</text>
</comment>
<dbReference type="AlphaFoldDB" id="A0A841TE63"/>
<reference evidence="1 2" key="1">
    <citation type="submission" date="2020-08" db="EMBL/GenBank/DDBJ databases">
        <title>Cohnella phylogeny.</title>
        <authorList>
            <person name="Dunlap C."/>
        </authorList>
    </citation>
    <scope>NUCLEOTIDE SEQUENCE [LARGE SCALE GENOMIC DNA]</scope>
    <source>
        <strain evidence="1 2">DSM 103658</strain>
    </source>
</reference>
<dbReference type="Proteomes" id="UP000574133">
    <property type="component" value="Unassembled WGS sequence"/>
</dbReference>
<organism evidence="1 2">
    <name type="scientific">Cohnella lubricantis</name>
    <dbReference type="NCBI Taxonomy" id="2163172"/>
    <lineage>
        <taxon>Bacteria</taxon>
        <taxon>Bacillati</taxon>
        <taxon>Bacillota</taxon>
        <taxon>Bacilli</taxon>
        <taxon>Bacillales</taxon>
        <taxon>Paenibacillaceae</taxon>
        <taxon>Cohnella</taxon>
    </lineage>
</organism>
<dbReference type="RefSeq" id="WP_185178797.1">
    <property type="nucleotide sequence ID" value="NZ_CBCSEP010000005.1"/>
</dbReference>
<evidence type="ECO:0008006" key="3">
    <source>
        <dbReference type="Google" id="ProtNLM"/>
    </source>
</evidence>
<evidence type="ECO:0000313" key="2">
    <source>
        <dbReference type="Proteomes" id="UP000574133"/>
    </source>
</evidence>
<name>A0A841TE63_9BACL</name>
<dbReference type="EMBL" id="JACJVN010000033">
    <property type="protein sequence ID" value="MBB6677520.1"/>
    <property type="molecule type" value="Genomic_DNA"/>
</dbReference>
<gene>
    <name evidence="1" type="ORF">H4Q31_09300</name>
</gene>
<sequence length="92" mass="10241">MDTTTIVSLVKASLGFTSSVRDTYLTTIAEGVVRELQEEKGLALDGTNPYHLQFVVDYAAWRYKSRDEPGGMPRHLQYRLHNLMVHSGGAAT</sequence>
<proteinExistence type="predicted"/>
<accession>A0A841TE63</accession>
<evidence type="ECO:0000313" key="1">
    <source>
        <dbReference type="EMBL" id="MBB6677520.1"/>
    </source>
</evidence>
<protein>
    <recommendedName>
        <fullName evidence="3">Phage gp6-like head-tail connector protein</fullName>
    </recommendedName>
</protein>
<keyword evidence="2" id="KW-1185">Reference proteome</keyword>